<keyword evidence="2" id="KW-0472">Membrane</keyword>
<evidence type="ECO:0000313" key="4">
    <source>
        <dbReference type="Proteomes" id="UP000260812"/>
    </source>
</evidence>
<evidence type="ECO:0000313" key="3">
    <source>
        <dbReference type="EMBL" id="RGE57690.1"/>
    </source>
</evidence>
<dbReference type="AlphaFoldDB" id="A0A3E3I0D4"/>
<feature type="transmembrane region" description="Helical" evidence="2">
    <location>
        <begin position="552"/>
        <end position="573"/>
    </location>
</feature>
<sequence>MKNWKGFFFVYTAIIILLFCSKIAEASSVSYNSILTEEADWIEIADFKELRSIMNGSIRPQTRHIRLTADITVSGGKDDIYYIISPEYAPIYIDTGEYTIYVEGQLQILGNALIFGKGGEEGLVHIRKGGYADIQGASLRAEEGYAVWQEDGAYFSASDWNESTSYPASYSCEGECRYPDKPVVWDSYEESSEEIPYRIVPAETAFTQEMLPEALFCVWCENGKRCEGKLPVFWETEEDTHTSLQERKRTLLKGNFGMDRDAARRPECMLVFQNKNGAVIIKGELTAYTEDFFVMSLDFVLDNYEEENDSFYVICSGDGKEWQRSEQGNYSLQNGIAYYDETFEDGRQPPVYFCVCVEKKDRLYYSDTVMISEDNTLVIADIQGGRGGGTPVLTGTGKLEPEQEVVSAAENSASEDVQTDAPAQKKEEGWEESAYSSAEQEQETVLQVGEPENAILDYTEEQNEQTEGKEAEPEGTEAFPAEKSGTYTEEADFGKTGSETDMEAGEETEKVTDQGSEKGLEKETAPRPAELPEDIRPGESFGQDSMERKRQIFMGFCSVGIILAVVFAGNAFFRSRGRK</sequence>
<dbReference type="Proteomes" id="UP000260812">
    <property type="component" value="Unassembled WGS sequence"/>
</dbReference>
<comment type="caution">
    <text evidence="3">The sequence shown here is derived from an EMBL/GenBank/DDBJ whole genome shotgun (WGS) entry which is preliminary data.</text>
</comment>
<keyword evidence="4" id="KW-1185">Reference proteome</keyword>
<accession>A0A3E3I0D4</accession>
<proteinExistence type="predicted"/>
<dbReference type="EMBL" id="QVLV01000014">
    <property type="protein sequence ID" value="RGE57690.1"/>
    <property type="molecule type" value="Genomic_DNA"/>
</dbReference>
<keyword evidence="2" id="KW-0812">Transmembrane</keyword>
<evidence type="ECO:0000256" key="2">
    <source>
        <dbReference type="SAM" id="Phobius"/>
    </source>
</evidence>
<evidence type="ECO:0000256" key="1">
    <source>
        <dbReference type="SAM" id="MobiDB-lite"/>
    </source>
</evidence>
<reference evidence="3" key="1">
    <citation type="submission" date="2018-08" db="EMBL/GenBank/DDBJ databases">
        <title>A genome reference for cultivated species of the human gut microbiota.</title>
        <authorList>
            <person name="Zou Y."/>
            <person name="Xue W."/>
            <person name="Luo G."/>
        </authorList>
    </citation>
    <scope>NUCLEOTIDE SEQUENCE [LARGE SCALE GENOMIC DNA]</scope>
    <source>
        <strain evidence="3">TF05-5AC</strain>
    </source>
</reference>
<name>A0A3E3I0D4_9FIRM</name>
<dbReference type="GeneID" id="97988804"/>
<feature type="region of interest" description="Disordered" evidence="1">
    <location>
        <begin position="402"/>
        <end position="445"/>
    </location>
</feature>
<keyword evidence="2" id="KW-1133">Transmembrane helix</keyword>
<organism evidence="3 4">
    <name type="scientific">Eisenbergiella massiliensis</name>
    <dbReference type="NCBI Taxonomy" id="1720294"/>
    <lineage>
        <taxon>Bacteria</taxon>
        <taxon>Bacillati</taxon>
        <taxon>Bacillota</taxon>
        <taxon>Clostridia</taxon>
        <taxon>Lachnospirales</taxon>
        <taxon>Lachnospiraceae</taxon>
        <taxon>Eisenbergiella</taxon>
    </lineage>
</organism>
<feature type="region of interest" description="Disordered" evidence="1">
    <location>
        <begin position="461"/>
        <end position="546"/>
    </location>
</feature>
<gene>
    <name evidence="3" type="ORF">DXC51_18495</name>
</gene>
<dbReference type="RefSeq" id="WP_117545145.1">
    <property type="nucleotide sequence ID" value="NZ_QVLV01000014.1"/>
</dbReference>
<protein>
    <submittedName>
        <fullName evidence="3">Uncharacterized protein</fullName>
    </submittedName>
</protein>
<feature type="compositionally biased region" description="Basic and acidic residues" evidence="1">
    <location>
        <begin position="507"/>
        <end position="525"/>
    </location>
</feature>